<keyword evidence="2" id="KW-1133">Transmembrane helix</keyword>
<dbReference type="InParanoid" id="L8FZL3"/>
<dbReference type="PANTHER" id="PTHR23409:SF18">
    <property type="entry name" value="RIBONUCLEOSIDE-DIPHOSPHATE REDUCTASE SUBUNIT M2"/>
    <property type="match status" value="1"/>
</dbReference>
<keyword evidence="2" id="KW-0812">Transmembrane</keyword>
<dbReference type="HOGENOM" id="CLU_1917971_0_0_1"/>
<feature type="compositionally biased region" description="Low complexity" evidence="1">
    <location>
        <begin position="1"/>
        <end position="32"/>
    </location>
</feature>
<dbReference type="Pfam" id="PF00268">
    <property type="entry name" value="Ribonuc_red_sm"/>
    <property type="match status" value="1"/>
</dbReference>
<dbReference type="PANTHER" id="PTHR23409">
    <property type="entry name" value="RIBONUCLEOSIDE-DIPHOSPHATE REDUCTASE SMALL CHAIN"/>
    <property type="match status" value="1"/>
</dbReference>
<evidence type="ECO:0000313" key="4">
    <source>
        <dbReference type="Proteomes" id="UP000011064"/>
    </source>
</evidence>
<keyword evidence="2" id="KW-0472">Membrane</keyword>
<dbReference type="VEuPathDB" id="FungiDB:GMDG_07188"/>
<dbReference type="STRING" id="658429.L8FZL3"/>
<evidence type="ECO:0000256" key="2">
    <source>
        <dbReference type="SAM" id="Phobius"/>
    </source>
</evidence>
<accession>L8FZL3</accession>
<dbReference type="GO" id="GO:0016491">
    <property type="term" value="F:oxidoreductase activity"/>
    <property type="evidence" value="ECO:0007669"/>
    <property type="project" value="InterPro"/>
</dbReference>
<feature type="region of interest" description="Disordered" evidence="1">
    <location>
        <begin position="1"/>
        <end position="35"/>
    </location>
</feature>
<evidence type="ECO:0000313" key="3">
    <source>
        <dbReference type="EMBL" id="ELR05146.1"/>
    </source>
</evidence>
<keyword evidence="4" id="KW-1185">Reference proteome</keyword>
<dbReference type="AlphaFoldDB" id="L8FZL3"/>
<dbReference type="InterPro" id="IPR000358">
    <property type="entry name" value="RNR_small_fam"/>
</dbReference>
<evidence type="ECO:0000256" key="1">
    <source>
        <dbReference type="SAM" id="MobiDB-lite"/>
    </source>
</evidence>
<dbReference type="InterPro" id="IPR009078">
    <property type="entry name" value="Ferritin-like_SF"/>
</dbReference>
<dbReference type="PROSITE" id="PS00368">
    <property type="entry name" value="RIBORED_SMALL"/>
    <property type="match status" value="1"/>
</dbReference>
<dbReference type="Proteomes" id="UP000011064">
    <property type="component" value="Unassembled WGS sequence"/>
</dbReference>
<dbReference type="InterPro" id="IPR030475">
    <property type="entry name" value="RNR_small_AS"/>
</dbReference>
<feature type="transmembrane region" description="Helical" evidence="2">
    <location>
        <begin position="78"/>
        <end position="99"/>
    </location>
</feature>
<protein>
    <submittedName>
        <fullName evidence="3">Uncharacterized protein</fullName>
    </submittedName>
</protein>
<reference evidence="4" key="1">
    <citation type="submission" date="2010-09" db="EMBL/GenBank/DDBJ databases">
        <title>The genome sequence of Geomyces destructans 20631-21.</title>
        <authorList>
            <consortium name="The Broad Institute Genome Sequencing Platform"/>
            <person name="Cuomo C.A."/>
            <person name="Blehert D.S."/>
            <person name="Lorch J.M."/>
            <person name="Young S.K."/>
            <person name="Zeng Q."/>
            <person name="Gargeya S."/>
            <person name="Fitzgerald M."/>
            <person name="Haas B."/>
            <person name="Abouelleil A."/>
            <person name="Alvarado L."/>
            <person name="Arachchi H.M."/>
            <person name="Berlin A."/>
            <person name="Brown A."/>
            <person name="Chapman S.B."/>
            <person name="Chen Z."/>
            <person name="Dunbar C."/>
            <person name="Freedman E."/>
            <person name="Gearin G."/>
            <person name="Gellesch M."/>
            <person name="Goldberg J."/>
            <person name="Griggs A."/>
            <person name="Gujja S."/>
            <person name="Heiman D."/>
            <person name="Howarth C."/>
            <person name="Larson L."/>
            <person name="Lui A."/>
            <person name="MacDonald P.J.P."/>
            <person name="Montmayeur A."/>
            <person name="Murphy C."/>
            <person name="Neiman D."/>
            <person name="Pearson M."/>
            <person name="Priest M."/>
            <person name="Roberts A."/>
            <person name="Saif S."/>
            <person name="Shea T."/>
            <person name="Shenoy N."/>
            <person name="Sisk P."/>
            <person name="Stolte C."/>
            <person name="Sykes S."/>
            <person name="Wortman J."/>
            <person name="Nusbaum C."/>
            <person name="Birren B."/>
        </authorList>
    </citation>
    <scope>NUCLEOTIDE SEQUENCE [LARGE SCALE GENOMIC DNA]</scope>
    <source>
        <strain evidence="4">ATCC MYA-4855 / 20631-21</strain>
    </source>
</reference>
<proteinExistence type="predicted"/>
<dbReference type="EMBL" id="GL573373">
    <property type="protein sequence ID" value="ELR05146.1"/>
    <property type="molecule type" value="Genomic_DNA"/>
</dbReference>
<sequence>MSATSSPTFSLSSPRLTELSTRTSSSASAAKSKSQKPAVFYGFQIMIENIHAETYFLLIDTYIKEWIQDKDSTFAQRLVAFAAVEGIFFSGSFASIFWLNKRGLMAGLTFSNELISHNEGLHTDFACLLFSH</sequence>
<gene>
    <name evidence="3" type="ORF">GMDG_07188</name>
</gene>
<dbReference type="Gene3D" id="1.10.620.20">
    <property type="entry name" value="Ribonucleotide Reductase, subunit A"/>
    <property type="match status" value="2"/>
</dbReference>
<dbReference type="SUPFAM" id="SSF47240">
    <property type="entry name" value="Ferritin-like"/>
    <property type="match status" value="1"/>
</dbReference>
<dbReference type="GO" id="GO:0009263">
    <property type="term" value="P:deoxyribonucleotide biosynthetic process"/>
    <property type="evidence" value="ECO:0007669"/>
    <property type="project" value="InterPro"/>
</dbReference>
<organism evidence="3 4">
    <name type="scientific">Pseudogymnoascus destructans (strain ATCC MYA-4855 / 20631-21)</name>
    <name type="common">Bat white-nose syndrome fungus</name>
    <name type="synonym">Geomyces destructans</name>
    <dbReference type="NCBI Taxonomy" id="658429"/>
    <lineage>
        <taxon>Eukaryota</taxon>
        <taxon>Fungi</taxon>
        <taxon>Dikarya</taxon>
        <taxon>Ascomycota</taxon>
        <taxon>Pezizomycotina</taxon>
        <taxon>Leotiomycetes</taxon>
        <taxon>Thelebolales</taxon>
        <taxon>Thelebolaceae</taxon>
        <taxon>Pseudogymnoascus</taxon>
    </lineage>
</organism>
<name>L8FZL3_PSED2</name>
<dbReference type="InterPro" id="IPR012348">
    <property type="entry name" value="RNR-like"/>
</dbReference>